<protein>
    <submittedName>
        <fullName evidence="1">Uncharacterized protein</fullName>
    </submittedName>
</protein>
<dbReference type="EMBL" id="KV722410">
    <property type="protein sequence ID" value="OCH90154.1"/>
    <property type="molecule type" value="Genomic_DNA"/>
</dbReference>
<dbReference type="AlphaFoldDB" id="A0A8E2AVW5"/>
<accession>A0A8E2AVW5</accession>
<sequence length="174" mass="19263">MQYGVTYAGTYSSFLMWRVWIFGQRCICHILPLVEELKVGLPIFAILNLIAVRKYAKFYTNSLLMMLNVQTKLRNMPETYSLGIVAFASARPDAPKQQTITIQIAPESDIEASKEATVTGYSDDSGSGHAVNLIYQHALTRALPEDAGEPYITAGNCSSTPRPLITAQLILIYV</sequence>
<gene>
    <name evidence="1" type="ORF">OBBRIDRAFT_804159</name>
</gene>
<evidence type="ECO:0000313" key="2">
    <source>
        <dbReference type="Proteomes" id="UP000250043"/>
    </source>
</evidence>
<organism evidence="1 2">
    <name type="scientific">Obba rivulosa</name>
    <dbReference type="NCBI Taxonomy" id="1052685"/>
    <lineage>
        <taxon>Eukaryota</taxon>
        <taxon>Fungi</taxon>
        <taxon>Dikarya</taxon>
        <taxon>Basidiomycota</taxon>
        <taxon>Agaricomycotina</taxon>
        <taxon>Agaricomycetes</taxon>
        <taxon>Polyporales</taxon>
        <taxon>Gelatoporiaceae</taxon>
        <taxon>Obba</taxon>
    </lineage>
</organism>
<evidence type="ECO:0000313" key="1">
    <source>
        <dbReference type="EMBL" id="OCH90154.1"/>
    </source>
</evidence>
<keyword evidence="2" id="KW-1185">Reference proteome</keyword>
<dbReference type="Proteomes" id="UP000250043">
    <property type="component" value="Unassembled WGS sequence"/>
</dbReference>
<proteinExistence type="predicted"/>
<reference evidence="1 2" key="1">
    <citation type="submission" date="2016-07" db="EMBL/GenBank/DDBJ databases">
        <title>Draft genome of the white-rot fungus Obba rivulosa 3A-2.</title>
        <authorList>
            <consortium name="DOE Joint Genome Institute"/>
            <person name="Miettinen O."/>
            <person name="Riley R."/>
            <person name="Acob R."/>
            <person name="Barry K."/>
            <person name="Cullen D."/>
            <person name="De Vries R."/>
            <person name="Hainaut M."/>
            <person name="Hatakka A."/>
            <person name="Henrissat B."/>
            <person name="Hilden K."/>
            <person name="Kuo R."/>
            <person name="Labutti K."/>
            <person name="Lipzen A."/>
            <person name="Makela M.R."/>
            <person name="Sandor L."/>
            <person name="Spatafora J.W."/>
            <person name="Grigoriev I.V."/>
            <person name="Hibbett D.S."/>
        </authorList>
    </citation>
    <scope>NUCLEOTIDE SEQUENCE [LARGE SCALE GENOMIC DNA]</scope>
    <source>
        <strain evidence="1 2">3A-2</strain>
    </source>
</reference>
<name>A0A8E2AVW5_9APHY</name>